<dbReference type="GeneTree" id="ENSGT00960000189557"/>
<accession>A0A8C6A7H5</accession>
<name>A0A8C6A7H5_MARMA</name>
<organism evidence="1 2">
    <name type="scientific">Marmota marmota marmota</name>
    <name type="common">Alpine marmot</name>
    <dbReference type="NCBI Taxonomy" id="9994"/>
    <lineage>
        <taxon>Eukaryota</taxon>
        <taxon>Metazoa</taxon>
        <taxon>Chordata</taxon>
        <taxon>Craniata</taxon>
        <taxon>Vertebrata</taxon>
        <taxon>Euteleostomi</taxon>
        <taxon>Mammalia</taxon>
        <taxon>Eutheria</taxon>
        <taxon>Euarchontoglires</taxon>
        <taxon>Glires</taxon>
        <taxon>Rodentia</taxon>
        <taxon>Sciuromorpha</taxon>
        <taxon>Sciuridae</taxon>
        <taxon>Xerinae</taxon>
        <taxon>Marmotini</taxon>
        <taxon>Marmota</taxon>
    </lineage>
</organism>
<reference evidence="1" key="2">
    <citation type="submission" date="2025-09" db="UniProtKB">
        <authorList>
            <consortium name="Ensembl"/>
        </authorList>
    </citation>
    <scope>IDENTIFICATION</scope>
</reference>
<dbReference type="Proteomes" id="UP000694407">
    <property type="component" value="Unplaced"/>
</dbReference>
<reference evidence="1" key="1">
    <citation type="submission" date="2025-08" db="UniProtKB">
        <authorList>
            <consortium name="Ensembl"/>
        </authorList>
    </citation>
    <scope>IDENTIFICATION</scope>
</reference>
<dbReference type="Ensembl" id="ENSMMMT00000028507.1">
    <property type="protein sequence ID" value="ENSMMMP00000025184.1"/>
    <property type="gene ID" value="ENSMMMG00000022058.1"/>
</dbReference>
<protein>
    <recommendedName>
        <fullName evidence="3">Secreted protein</fullName>
    </recommendedName>
</protein>
<evidence type="ECO:0000313" key="1">
    <source>
        <dbReference type="Ensembl" id="ENSMMMP00000025184.1"/>
    </source>
</evidence>
<proteinExistence type="predicted"/>
<keyword evidence="2" id="KW-1185">Reference proteome</keyword>
<dbReference type="AlphaFoldDB" id="A0A8C6A7H5"/>
<evidence type="ECO:0000313" key="2">
    <source>
        <dbReference type="Proteomes" id="UP000694407"/>
    </source>
</evidence>
<evidence type="ECO:0008006" key="3">
    <source>
        <dbReference type="Google" id="ProtNLM"/>
    </source>
</evidence>
<sequence>MLQSRVGCYVCILLMPEACGTHLHGVLLESNTQYYPSVTRSAQYLVLDLRTSQLKSQHAPCLQLLNSTVNLKIVPIYKGHVNILYMRCPHMCFIYGREWPH</sequence>